<dbReference type="EMBL" id="LUAX01000008">
    <property type="protein sequence ID" value="OAM96744.1"/>
    <property type="molecule type" value="Genomic_DNA"/>
</dbReference>
<dbReference type="EMBL" id="JAPFIT010000033">
    <property type="protein sequence ID" value="MDC5743444.1"/>
    <property type="molecule type" value="Genomic_DNA"/>
</dbReference>
<dbReference type="PANTHER" id="PTHR36510">
    <property type="entry name" value="GLUTAMATE--CYSTEINE LIGASE 2-RELATED"/>
    <property type="match status" value="1"/>
</dbReference>
<sequence length="419" mass="47795">MLAEVKKTIAANMLRSFPQSNRGQIGRELEFPLITKSKQPGESQRVIETLLAQGARPLYKDERLVGAQFELFSFCSEAGRSTIEWVSTPCADLHALKSQTLQALSTLNQALVVHDYQLLGLGIHPYETPGAKARTPKVHYQSLAKVLGHRWDWFTVICGDHVHIDTCQRELLSMTSALDMAIPFVVAQCANSPLKDQALCDIDSYREYYQFQHRLEPSRHGIVGEPITSMEQLIEPRFEEQFLLHHSKCSGTYSAVGVPFSDWVRHHVASSQEVWEAFQFHQHYTWNSVRARQEYGTIEVRAGCLPPEQYLWLYPAIITGLSTCHKEVTDLILSFLPDKSDRLQWYQDCLKGGARVKYHELHRQLEALAHQGLERRGLGEETMLVHPELNPAQQFRNAVLKSSFDSAILERIYDLNNVN</sequence>
<gene>
    <name evidence="2" type="ORF">AZ468_23940</name>
    <name evidence="3" type="ORF">HOO69_16115</name>
    <name evidence="1" type="ORF">OPW20_25625</name>
</gene>
<dbReference type="GO" id="GO:0004357">
    <property type="term" value="F:glutamate-cysteine ligase activity"/>
    <property type="evidence" value="ECO:0007669"/>
    <property type="project" value="InterPro"/>
</dbReference>
<dbReference type="Pfam" id="PF04107">
    <property type="entry name" value="GCS2"/>
    <property type="match status" value="1"/>
</dbReference>
<dbReference type="Gene3D" id="3.30.590.20">
    <property type="match status" value="1"/>
</dbReference>
<dbReference type="InterPro" id="IPR014746">
    <property type="entry name" value="Gln_synth/guanido_kin_cat_dom"/>
</dbReference>
<dbReference type="InterPro" id="IPR006336">
    <property type="entry name" value="GCS2"/>
</dbReference>
<dbReference type="AlphaFoldDB" id="A0A178J3M8"/>
<organism evidence="2 4">
    <name type="scientific">Vibrio europaeus</name>
    <dbReference type="NCBI Taxonomy" id="300876"/>
    <lineage>
        <taxon>Bacteria</taxon>
        <taxon>Pseudomonadati</taxon>
        <taxon>Pseudomonadota</taxon>
        <taxon>Gammaproteobacteria</taxon>
        <taxon>Vibrionales</taxon>
        <taxon>Vibrionaceae</taxon>
        <taxon>Vibrio</taxon>
        <taxon>Vibrio oreintalis group</taxon>
    </lineage>
</organism>
<dbReference type="Proteomes" id="UP000094761">
    <property type="component" value="Unassembled WGS sequence"/>
</dbReference>
<keyword evidence="2" id="KW-0614">Plasmid</keyword>
<dbReference type="Proteomes" id="UP001150001">
    <property type="component" value="Unassembled WGS sequence"/>
</dbReference>
<protein>
    <submittedName>
        <fullName evidence="2">Glutamate--cysteine ligase</fullName>
    </submittedName>
    <submittedName>
        <fullName evidence="1">Glutamate-cysteine ligase family protein</fullName>
    </submittedName>
</protein>
<evidence type="ECO:0000313" key="6">
    <source>
        <dbReference type="Proteomes" id="UP001150001"/>
    </source>
</evidence>
<dbReference type="GeneID" id="78078774"/>
<keyword evidence="6" id="KW-1185">Reference proteome</keyword>
<reference evidence="1" key="3">
    <citation type="submission" date="2022-11" db="EMBL/GenBank/DDBJ databases">
        <title>Role of the vibriolysin VemA secreted by the emergent pathogen Vibrio europaeus in the colonization of Manila clam mucus.</title>
        <authorList>
            <person name="Martinez C."/>
            <person name="Rodriguez S."/>
            <person name="Vences A."/>
            <person name="Barja J.L."/>
            <person name="Toranzo A.E."/>
            <person name="Dubert J."/>
        </authorList>
    </citation>
    <scope>NUCLEOTIDE SEQUENCE</scope>
    <source>
        <strain evidence="1">3454</strain>
    </source>
</reference>
<evidence type="ECO:0000313" key="2">
    <source>
        <dbReference type="EMBL" id="OAM96744.1"/>
    </source>
</evidence>
<dbReference type="GO" id="GO:0042398">
    <property type="term" value="P:modified amino acid biosynthetic process"/>
    <property type="evidence" value="ECO:0007669"/>
    <property type="project" value="InterPro"/>
</dbReference>
<evidence type="ECO:0000313" key="3">
    <source>
        <dbReference type="EMBL" id="QJY38101.1"/>
    </source>
</evidence>
<name>A0A178J3M8_9VIBR</name>
<dbReference type="PANTHER" id="PTHR36510:SF1">
    <property type="entry name" value="GLUTAMATE--CYSTEINE LIGASE 2-RELATED"/>
    <property type="match status" value="1"/>
</dbReference>
<evidence type="ECO:0000313" key="5">
    <source>
        <dbReference type="Proteomes" id="UP000501443"/>
    </source>
</evidence>
<evidence type="ECO:0000313" key="1">
    <source>
        <dbReference type="EMBL" id="MDC5743444.1"/>
    </source>
</evidence>
<keyword evidence="2" id="KW-0436">Ligase</keyword>
<geneLocation type="plasmid" evidence="2">
    <name>p251_like</name>
</geneLocation>
<dbReference type="SUPFAM" id="SSF55931">
    <property type="entry name" value="Glutamine synthetase/guanido kinase"/>
    <property type="match status" value="1"/>
</dbReference>
<proteinExistence type="predicted"/>
<dbReference type="OrthoDB" id="9769628at2"/>
<reference evidence="3 5" key="2">
    <citation type="submission" date="2020-05" db="EMBL/GenBank/DDBJ databases">
        <title>First description outside Europe of the emergent pathogen for shellfish aquaculture Vibrio europaeus.</title>
        <authorList>
            <person name="Dubert J."/>
            <person name="Rojas R."/>
        </authorList>
    </citation>
    <scope>NUCLEOTIDE SEQUENCE [LARGE SCALE GENOMIC DNA]</scope>
    <source>
        <strain evidence="3 5">NPI-1</strain>
        <plasmid evidence="3">pVEu</plasmid>
        <plasmid evidence="5">pveu</plasmid>
    </source>
</reference>
<dbReference type="InterPro" id="IPR050141">
    <property type="entry name" value="GCL_type2/YbdK_subfam"/>
</dbReference>
<dbReference type="RefSeq" id="WP_069669754.1">
    <property type="nucleotide sequence ID" value="NZ_CP053542.1"/>
</dbReference>
<geneLocation type="plasmid" evidence="3">
    <name>pVEu</name>
</geneLocation>
<accession>A0A178J3M8</accession>
<dbReference type="Proteomes" id="UP000501443">
    <property type="component" value="Plasmid pveu"/>
</dbReference>
<evidence type="ECO:0000313" key="4">
    <source>
        <dbReference type="Proteomes" id="UP000094761"/>
    </source>
</evidence>
<reference evidence="2 4" key="1">
    <citation type="submission" date="2016-03" db="EMBL/GenBank/DDBJ databases">
        <title>Draft genome sequence of the Vibrio tubiashii subs. europaeus.</title>
        <authorList>
            <person name="Spinard E."/>
            <person name="Dubert J."/>
            <person name="Nelson D.R."/>
            <person name="Barja J.L."/>
        </authorList>
    </citation>
    <scope>NUCLEOTIDE SEQUENCE [LARGE SCALE GENOMIC DNA]</scope>
    <source>
        <strain evidence="4">PP-638</strain>
        <strain evidence="2">PP2-638</strain>
        <plasmid evidence="2">p251_like</plasmid>
    </source>
</reference>
<geneLocation type="plasmid" evidence="5">
    <name>pveu</name>
</geneLocation>
<dbReference type="EMBL" id="CP053542">
    <property type="protein sequence ID" value="QJY38101.1"/>
    <property type="molecule type" value="Genomic_DNA"/>
</dbReference>